<gene>
    <name evidence="2" type="ORF">Tci_065157</name>
</gene>
<organism evidence="2">
    <name type="scientific">Tanacetum cinerariifolium</name>
    <name type="common">Dalmatian daisy</name>
    <name type="synonym">Chrysanthemum cinerariifolium</name>
    <dbReference type="NCBI Taxonomy" id="118510"/>
    <lineage>
        <taxon>Eukaryota</taxon>
        <taxon>Viridiplantae</taxon>
        <taxon>Streptophyta</taxon>
        <taxon>Embryophyta</taxon>
        <taxon>Tracheophyta</taxon>
        <taxon>Spermatophyta</taxon>
        <taxon>Magnoliopsida</taxon>
        <taxon>eudicotyledons</taxon>
        <taxon>Gunneridae</taxon>
        <taxon>Pentapetalae</taxon>
        <taxon>asterids</taxon>
        <taxon>campanulids</taxon>
        <taxon>Asterales</taxon>
        <taxon>Asteraceae</taxon>
        <taxon>Asteroideae</taxon>
        <taxon>Anthemideae</taxon>
        <taxon>Anthemidinae</taxon>
        <taxon>Tanacetum</taxon>
    </lineage>
</organism>
<dbReference type="PANTHER" id="PTHR11439">
    <property type="entry name" value="GAG-POL-RELATED RETROTRANSPOSON"/>
    <property type="match status" value="1"/>
</dbReference>
<dbReference type="EMBL" id="BKCJ010010794">
    <property type="protein sequence ID" value="GEU93179.1"/>
    <property type="molecule type" value="Genomic_DNA"/>
</dbReference>
<accession>A0A6L2P6I1</accession>
<dbReference type="AlphaFoldDB" id="A0A6L2P6I1"/>
<protein>
    <recommendedName>
        <fullName evidence="3">Reverse transcriptase Ty1/copia-type domain-containing protein</fullName>
    </recommendedName>
</protein>
<evidence type="ECO:0000256" key="1">
    <source>
        <dbReference type="SAM" id="MobiDB-lite"/>
    </source>
</evidence>
<evidence type="ECO:0000313" key="2">
    <source>
        <dbReference type="EMBL" id="GEU93179.1"/>
    </source>
</evidence>
<evidence type="ECO:0008006" key="3">
    <source>
        <dbReference type="Google" id="ProtNLM"/>
    </source>
</evidence>
<dbReference type="PANTHER" id="PTHR11439:SF509">
    <property type="entry name" value="RNA-DIRECTED DNA POLYMERASE"/>
    <property type="match status" value="1"/>
</dbReference>
<feature type="region of interest" description="Disordered" evidence="1">
    <location>
        <begin position="322"/>
        <end position="349"/>
    </location>
</feature>
<reference evidence="2" key="1">
    <citation type="journal article" date="2019" name="Sci. Rep.">
        <title>Draft genome of Tanacetum cinerariifolium, the natural source of mosquito coil.</title>
        <authorList>
            <person name="Yamashiro T."/>
            <person name="Shiraishi A."/>
            <person name="Satake H."/>
            <person name="Nakayama K."/>
        </authorList>
    </citation>
    <scope>NUCLEOTIDE SEQUENCE</scope>
</reference>
<comment type="caution">
    <text evidence="2">The sequence shown here is derived from an EMBL/GenBank/DDBJ whole genome shotgun (WGS) entry which is preliminary data.</text>
</comment>
<sequence>MSRAYQCYLDKSIISSSSAKTNILKKFDFTTLKTASTPIEPNKALIKDAEAEDVDVHLYRSMIGSLMYLKASRPDIIFAVCACARFQVKPKTSHLHVVKRIFRYIKGQPKLGLWYPRDSPFNLDGFSDSDYVGASIDRKSTTGEYVTASTTEVEYVAAANCCGQTEGSEGFHQIMDFLNTTHIKYALTENPTIYTSHIQQFWQTAAANTLDTGEVQTTATIDGKVKLVSEACIRRHIKLEDSDGINTLPNTEIFEKLSLIGCQIGEFWGVKLSWIFVQMRETMNSTKYCSLAGNNIHRETEFETEDISTVETLVYIKRNASKDKGKGVMTESEPEQTSTNLQQRQERAGYEAAVRLQEQ</sequence>
<name>A0A6L2P6I1_TANCI</name>
<proteinExistence type="predicted"/>